<comment type="subcellular location">
    <subcellularLocation>
        <location evidence="1">Membrane</location>
        <topology evidence="1">Multi-pass membrane protein</topology>
    </subcellularLocation>
</comment>
<feature type="transmembrane region" description="Helical" evidence="6">
    <location>
        <begin position="9"/>
        <end position="27"/>
    </location>
</feature>
<name>A0A6I4ZYV9_9BACI</name>
<feature type="transmembrane region" description="Helical" evidence="6">
    <location>
        <begin position="208"/>
        <end position="235"/>
    </location>
</feature>
<feature type="transmembrane region" description="Helical" evidence="6">
    <location>
        <begin position="313"/>
        <end position="337"/>
    </location>
</feature>
<reference evidence="7 8" key="1">
    <citation type="submission" date="2019-11" db="EMBL/GenBank/DDBJ databases">
        <title>Genome sequences of 17 halophilic strains isolated from different environments.</title>
        <authorList>
            <person name="Furrow R.E."/>
        </authorList>
    </citation>
    <scope>NUCLEOTIDE SEQUENCE [LARGE SCALE GENOMIC DNA]</scope>
    <source>
        <strain evidence="7 8">22514_16_FS</strain>
    </source>
</reference>
<comment type="similarity">
    <text evidence="2">Belongs to the autoinducer-2 exporter (AI-2E) (TC 2.A.86) family.</text>
</comment>
<feature type="transmembrane region" description="Helical" evidence="6">
    <location>
        <begin position="62"/>
        <end position="81"/>
    </location>
</feature>
<evidence type="ECO:0000313" key="8">
    <source>
        <dbReference type="Proteomes" id="UP000468638"/>
    </source>
</evidence>
<proteinExistence type="inferred from homology"/>
<protein>
    <submittedName>
        <fullName evidence="7">Sporulation integral membrane protein YtvI</fullName>
    </submittedName>
</protein>
<gene>
    <name evidence="7" type="primary">ytvI</name>
    <name evidence="7" type="ORF">GLW05_05310</name>
</gene>
<dbReference type="PANTHER" id="PTHR21716">
    <property type="entry name" value="TRANSMEMBRANE PROTEIN"/>
    <property type="match status" value="1"/>
</dbReference>
<dbReference type="OrthoDB" id="9774361at2"/>
<comment type="caution">
    <text evidence="7">The sequence shown here is derived from an EMBL/GenBank/DDBJ whole genome shotgun (WGS) entry which is preliminary data.</text>
</comment>
<dbReference type="AlphaFoldDB" id="A0A6I4ZYV9"/>
<dbReference type="InterPro" id="IPR002549">
    <property type="entry name" value="AI-2E-like"/>
</dbReference>
<evidence type="ECO:0000256" key="1">
    <source>
        <dbReference type="ARBA" id="ARBA00004141"/>
    </source>
</evidence>
<organism evidence="7 8">
    <name type="scientific">Pontibacillus yanchengensis</name>
    <dbReference type="NCBI Taxonomy" id="462910"/>
    <lineage>
        <taxon>Bacteria</taxon>
        <taxon>Bacillati</taxon>
        <taxon>Bacillota</taxon>
        <taxon>Bacilli</taxon>
        <taxon>Bacillales</taxon>
        <taxon>Bacillaceae</taxon>
        <taxon>Pontibacillus</taxon>
    </lineage>
</organism>
<sequence length="352" mass="39898">MFRYLNKRQWILILVTILFIIAAYFILPVSLPLIIAFITALFLNPAVRLLQYKFRIQRKLSVIIVYISFLILLSIAGTFLVTRAVTQIASFVDNAPMYVSQIETFFSEWEKDTSRFKEQFPPQVVKEIETSIQTNFAQFKQSLSQKSNIMDIAGFISSIPNYLVSFLVYLIALFLFMLEMPRLKSKAYDHMTTKTAEKVRFMNSRLSYVVFGFLKAQFLVSIVIFVVTLIGLLIISPNVAIIMSLIIWMVDFVPIIGSIAILGPWAVYMFLIGDFYMGTQLAILAVVLLAIRRTVEPKVMGRHIGLSPLATLIAMYIGLKLFGILGFFIGPLIVIAFNSAKEAGIIKLNLKI</sequence>
<keyword evidence="5 6" id="KW-0472">Membrane</keyword>
<evidence type="ECO:0000256" key="4">
    <source>
        <dbReference type="ARBA" id="ARBA00022989"/>
    </source>
</evidence>
<dbReference type="Pfam" id="PF01594">
    <property type="entry name" value="AI-2E_transport"/>
    <property type="match status" value="1"/>
</dbReference>
<feature type="transmembrane region" description="Helical" evidence="6">
    <location>
        <begin position="241"/>
        <end position="263"/>
    </location>
</feature>
<evidence type="ECO:0000256" key="6">
    <source>
        <dbReference type="SAM" id="Phobius"/>
    </source>
</evidence>
<dbReference type="RefSeq" id="WP_160846939.1">
    <property type="nucleotide sequence ID" value="NZ_WMEQ01000003.1"/>
</dbReference>
<dbReference type="InterPro" id="IPR014227">
    <property type="entry name" value="YtvI-like"/>
</dbReference>
<dbReference type="NCBIfam" id="TIGR02872">
    <property type="entry name" value="spore_ytvI"/>
    <property type="match status" value="1"/>
</dbReference>
<evidence type="ECO:0000256" key="2">
    <source>
        <dbReference type="ARBA" id="ARBA00009773"/>
    </source>
</evidence>
<dbReference type="EMBL" id="WMEQ01000003">
    <property type="protein sequence ID" value="MYL33012.1"/>
    <property type="molecule type" value="Genomic_DNA"/>
</dbReference>
<feature type="transmembrane region" description="Helical" evidence="6">
    <location>
        <begin position="159"/>
        <end position="178"/>
    </location>
</feature>
<keyword evidence="4 6" id="KW-1133">Transmembrane helix</keyword>
<accession>A0A6I4ZYV9</accession>
<dbReference type="GO" id="GO:0055085">
    <property type="term" value="P:transmembrane transport"/>
    <property type="evidence" value="ECO:0007669"/>
    <property type="project" value="TreeGrafter"/>
</dbReference>
<evidence type="ECO:0000313" key="7">
    <source>
        <dbReference type="EMBL" id="MYL33012.1"/>
    </source>
</evidence>
<evidence type="ECO:0000256" key="5">
    <source>
        <dbReference type="ARBA" id="ARBA00023136"/>
    </source>
</evidence>
<evidence type="ECO:0000256" key="3">
    <source>
        <dbReference type="ARBA" id="ARBA00022692"/>
    </source>
</evidence>
<dbReference type="Proteomes" id="UP000468638">
    <property type="component" value="Unassembled WGS sequence"/>
</dbReference>
<feature type="transmembrane region" description="Helical" evidence="6">
    <location>
        <begin position="275"/>
        <end position="293"/>
    </location>
</feature>
<dbReference type="GO" id="GO:0016020">
    <property type="term" value="C:membrane"/>
    <property type="evidence" value="ECO:0007669"/>
    <property type="project" value="UniProtKB-SubCell"/>
</dbReference>
<keyword evidence="3 6" id="KW-0812">Transmembrane</keyword>
<dbReference type="PANTHER" id="PTHR21716:SF68">
    <property type="entry name" value="TRANSPORT PROTEIN YTVI-RELATED"/>
    <property type="match status" value="1"/>
</dbReference>